<evidence type="ECO:0000313" key="2">
    <source>
        <dbReference type="EMBL" id="KAF2807167.1"/>
    </source>
</evidence>
<protein>
    <submittedName>
        <fullName evidence="2 4">Uncharacterized protein</fullName>
    </submittedName>
</protein>
<dbReference type="Proteomes" id="UP000504636">
    <property type="component" value="Unplaced"/>
</dbReference>
<evidence type="ECO:0000313" key="4">
    <source>
        <dbReference type="RefSeq" id="XP_033574131.1"/>
    </source>
</evidence>
<reference evidence="4" key="3">
    <citation type="submission" date="2025-04" db="UniProtKB">
        <authorList>
            <consortium name="RefSeq"/>
        </authorList>
    </citation>
    <scope>IDENTIFICATION</scope>
    <source>
        <strain evidence="4">CBS 304.34</strain>
    </source>
</reference>
<reference evidence="2 4" key="1">
    <citation type="journal article" date="2020" name="Stud. Mycol.">
        <title>101 Dothideomycetes genomes: a test case for predicting lifestyles and emergence of pathogens.</title>
        <authorList>
            <person name="Haridas S."/>
            <person name="Albert R."/>
            <person name="Binder M."/>
            <person name="Bloem J."/>
            <person name="Labutti K."/>
            <person name="Salamov A."/>
            <person name="Andreopoulos B."/>
            <person name="Baker S."/>
            <person name="Barry K."/>
            <person name="Bills G."/>
            <person name="Bluhm B."/>
            <person name="Cannon C."/>
            <person name="Castanera R."/>
            <person name="Culley D."/>
            <person name="Daum C."/>
            <person name="Ezra D."/>
            <person name="Gonzalez J."/>
            <person name="Henrissat B."/>
            <person name="Kuo A."/>
            <person name="Liang C."/>
            <person name="Lipzen A."/>
            <person name="Lutzoni F."/>
            <person name="Magnuson J."/>
            <person name="Mondo S."/>
            <person name="Nolan M."/>
            <person name="Ohm R."/>
            <person name="Pangilinan J."/>
            <person name="Park H.-J."/>
            <person name="Ramirez L."/>
            <person name="Alfaro M."/>
            <person name="Sun H."/>
            <person name="Tritt A."/>
            <person name="Yoshinaga Y."/>
            <person name="Zwiers L.-H."/>
            <person name="Turgeon B."/>
            <person name="Goodwin S."/>
            <person name="Spatafora J."/>
            <person name="Crous P."/>
            <person name="Grigoriev I."/>
        </authorList>
    </citation>
    <scope>NUCLEOTIDE SEQUENCE</scope>
    <source>
        <strain evidence="2 4">CBS 304.34</strain>
    </source>
</reference>
<dbReference type="OrthoDB" id="3009728at2759"/>
<keyword evidence="3" id="KW-1185">Reference proteome</keyword>
<name>A0A6A6YGZ2_9PEZI</name>
<dbReference type="EMBL" id="MU003705">
    <property type="protein sequence ID" value="KAF2807167.1"/>
    <property type="molecule type" value="Genomic_DNA"/>
</dbReference>
<organism evidence="2">
    <name type="scientific">Mytilinidion resinicola</name>
    <dbReference type="NCBI Taxonomy" id="574789"/>
    <lineage>
        <taxon>Eukaryota</taxon>
        <taxon>Fungi</taxon>
        <taxon>Dikarya</taxon>
        <taxon>Ascomycota</taxon>
        <taxon>Pezizomycotina</taxon>
        <taxon>Dothideomycetes</taxon>
        <taxon>Pleosporomycetidae</taxon>
        <taxon>Mytilinidiales</taxon>
        <taxon>Mytilinidiaceae</taxon>
        <taxon>Mytilinidion</taxon>
    </lineage>
</organism>
<proteinExistence type="predicted"/>
<keyword evidence="1" id="KW-0812">Transmembrane</keyword>
<accession>A0A6A6YGZ2</accession>
<keyword evidence="1" id="KW-0472">Membrane</keyword>
<dbReference type="GeneID" id="54469767"/>
<dbReference type="RefSeq" id="XP_033574131.1">
    <property type="nucleotide sequence ID" value="XM_033728874.1"/>
</dbReference>
<dbReference type="AlphaFoldDB" id="A0A6A6YGZ2"/>
<keyword evidence="1" id="KW-1133">Transmembrane helix</keyword>
<sequence>MPFDSKFIFQAKGAEAGAIIDDCINQQSHSPTEHYTIFACILNNVRSDITARWSAAASILAFIRTILGLMSNSLDEIQTISYHSPILAVLLSLSSITAFSSRLDFKSPESQFHRKRDVHALRRAIHGHFKLWLQNERMQFTCFCVVLVCLSAVLWYMLVDVTRYGVVVFAIPLKANVPLGAGLTQLLGCVTIALRPLLFETRRIKVPKLSQSFRGAISDPHDSENIELVTHRPDFSGPSELNSAPQYPNSGRELQDVTVILRSAKQTPTASLIKACSLSPPSDCLRTARLSWPASLCTPRQMLCV</sequence>
<feature type="transmembrane region" description="Helical" evidence="1">
    <location>
        <begin position="179"/>
        <end position="198"/>
    </location>
</feature>
<reference evidence="4" key="2">
    <citation type="submission" date="2020-04" db="EMBL/GenBank/DDBJ databases">
        <authorList>
            <consortium name="NCBI Genome Project"/>
        </authorList>
    </citation>
    <scope>NUCLEOTIDE SEQUENCE</scope>
    <source>
        <strain evidence="4">CBS 304.34</strain>
    </source>
</reference>
<evidence type="ECO:0000256" key="1">
    <source>
        <dbReference type="SAM" id="Phobius"/>
    </source>
</evidence>
<evidence type="ECO:0000313" key="3">
    <source>
        <dbReference type="Proteomes" id="UP000504636"/>
    </source>
</evidence>
<gene>
    <name evidence="2 4" type="ORF">BDZ99DRAFT_75398</name>
</gene>
<feature type="transmembrane region" description="Helical" evidence="1">
    <location>
        <begin position="140"/>
        <end position="159"/>
    </location>
</feature>